<dbReference type="NCBIfam" id="TIGR02292">
    <property type="entry name" value="ygfB_yecA"/>
    <property type="match status" value="1"/>
</dbReference>
<dbReference type="InterPro" id="IPR011978">
    <property type="entry name" value="YgfB-like"/>
</dbReference>
<organism evidence="2 3">
    <name type="scientific">Pseudaquabacterium pictum</name>
    <dbReference type="NCBI Taxonomy" id="2315236"/>
    <lineage>
        <taxon>Bacteria</taxon>
        <taxon>Pseudomonadati</taxon>
        <taxon>Pseudomonadota</taxon>
        <taxon>Betaproteobacteria</taxon>
        <taxon>Burkholderiales</taxon>
        <taxon>Sphaerotilaceae</taxon>
        <taxon>Pseudaquabacterium</taxon>
    </lineage>
</organism>
<dbReference type="Gene3D" id="1.20.120.740">
    <property type="entry name" value="YgfB uncharacterised protein family UPF0149, PF03695"/>
    <property type="match status" value="1"/>
</dbReference>
<dbReference type="RefSeq" id="WP_228027224.1">
    <property type="nucleotide sequence ID" value="NZ_BJCL01000014.1"/>
</dbReference>
<sequence>MQPLTEDELAQLQALMDGIPDTLEPLDVVMIDGYLCGVLLQPQPVPAERWLPLIPDIDGRAPPARFDLATMRALVLRRHAELDAAIARRQWFDPWIYQLDDEATLTETVLPWVAGFATAVDAFTTLMDRHEDALLEPLATLYRHLDPDDLEDADELLAEIETLAPPETLAEAVEDLVRSVLLMADVARPVAGALAAAPRHGPRPARGAPPRPPSGPRKGPPRRGG</sequence>
<evidence type="ECO:0000256" key="1">
    <source>
        <dbReference type="SAM" id="MobiDB-lite"/>
    </source>
</evidence>
<accession>A0A480AY88</accession>
<dbReference type="InterPro" id="IPR036255">
    <property type="entry name" value="YgfB-like_sf"/>
</dbReference>
<name>A0A480AY88_9BURK</name>
<comment type="caution">
    <text evidence="2">The sequence shown here is derived from an EMBL/GenBank/DDBJ whole genome shotgun (WGS) entry which is preliminary data.</text>
</comment>
<dbReference type="Proteomes" id="UP000301751">
    <property type="component" value="Unassembled WGS sequence"/>
</dbReference>
<gene>
    <name evidence="2" type="ORF">AQPW35_42930</name>
</gene>
<feature type="region of interest" description="Disordered" evidence="1">
    <location>
        <begin position="194"/>
        <end position="225"/>
    </location>
</feature>
<dbReference type="SUPFAM" id="SSF101327">
    <property type="entry name" value="YgfB-like"/>
    <property type="match status" value="1"/>
</dbReference>
<dbReference type="AlphaFoldDB" id="A0A480AY88"/>
<keyword evidence="3" id="KW-1185">Reference proteome</keyword>
<feature type="compositionally biased region" description="Low complexity" evidence="1">
    <location>
        <begin position="194"/>
        <end position="206"/>
    </location>
</feature>
<proteinExistence type="predicted"/>
<evidence type="ECO:0008006" key="4">
    <source>
        <dbReference type="Google" id="ProtNLM"/>
    </source>
</evidence>
<reference evidence="3" key="1">
    <citation type="submission" date="2019-03" db="EMBL/GenBank/DDBJ databases">
        <title>Aquabacterium pictum sp.nov., the first bacteriochlorophyll a-containing freshwater bacterium in the genus Aquabacterium of the class Betaproteobacteria.</title>
        <authorList>
            <person name="Hirose S."/>
            <person name="Tank M."/>
            <person name="Hara E."/>
            <person name="Tamaki H."/>
            <person name="Takaichi S."/>
            <person name="Haruta S."/>
            <person name="Hanada S."/>
        </authorList>
    </citation>
    <scope>NUCLEOTIDE SEQUENCE [LARGE SCALE GENOMIC DNA]</scope>
    <source>
        <strain evidence="3">W35</strain>
    </source>
</reference>
<dbReference type="EMBL" id="BJCL01000014">
    <property type="protein sequence ID" value="GCL65212.1"/>
    <property type="molecule type" value="Genomic_DNA"/>
</dbReference>
<protein>
    <recommendedName>
        <fullName evidence="4">YecA family protein</fullName>
    </recommendedName>
</protein>
<dbReference type="Pfam" id="PF03695">
    <property type="entry name" value="UPF0149"/>
    <property type="match status" value="1"/>
</dbReference>
<evidence type="ECO:0000313" key="2">
    <source>
        <dbReference type="EMBL" id="GCL65212.1"/>
    </source>
</evidence>
<evidence type="ECO:0000313" key="3">
    <source>
        <dbReference type="Proteomes" id="UP000301751"/>
    </source>
</evidence>